<dbReference type="RefSeq" id="WP_261401488.1">
    <property type="nucleotide sequence ID" value="NZ_CP081869.1"/>
</dbReference>
<protein>
    <submittedName>
        <fullName evidence="1">Uncharacterized protein</fullName>
    </submittedName>
</protein>
<evidence type="ECO:0000313" key="2">
    <source>
        <dbReference type="Proteomes" id="UP000825701"/>
    </source>
</evidence>
<name>A0A9E6R6Z7_9HYPH</name>
<dbReference type="AlphaFoldDB" id="A0A9E6R6Z7"/>
<dbReference type="Proteomes" id="UP000825701">
    <property type="component" value="Chromosome"/>
</dbReference>
<sequence>MALMEGVAGVTLARIGREWVARFIHGNRPLLGWLELPFGDAAKNPLAAELDVDPIHRRSVIDMRGDPAG</sequence>
<reference evidence="1" key="1">
    <citation type="submission" date="2021-08" db="EMBL/GenBank/DDBJ databases">
        <authorList>
            <person name="Zhang H."/>
            <person name="Xu M."/>
            <person name="Yu Z."/>
            <person name="Yang L."/>
            <person name="Cai Y."/>
        </authorList>
    </citation>
    <scope>NUCLEOTIDE SEQUENCE</scope>
    <source>
        <strain evidence="1">CHL1</strain>
    </source>
</reference>
<accession>A0A9E6R6Z7</accession>
<keyword evidence="2" id="KW-1185">Reference proteome</keyword>
<organism evidence="1 2">
    <name type="scientific">Chenggangzhangella methanolivorans</name>
    <dbReference type="NCBI Taxonomy" id="1437009"/>
    <lineage>
        <taxon>Bacteria</taxon>
        <taxon>Pseudomonadati</taxon>
        <taxon>Pseudomonadota</taxon>
        <taxon>Alphaproteobacteria</taxon>
        <taxon>Hyphomicrobiales</taxon>
        <taxon>Methylopilaceae</taxon>
        <taxon>Chenggangzhangella</taxon>
    </lineage>
</organism>
<evidence type="ECO:0000313" key="1">
    <source>
        <dbReference type="EMBL" id="QZN98556.1"/>
    </source>
</evidence>
<dbReference type="KEGG" id="cmet:K6K41_16090"/>
<dbReference type="EMBL" id="CP081869">
    <property type="protein sequence ID" value="QZN98556.1"/>
    <property type="molecule type" value="Genomic_DNA"/>
</dbReference>
<gene>
    <name evidence="1" type="ORF">K6K41_16090</name>
</gene>
<proteinExistence type="predicted"/>